<accession>A0A0F9C9F9</accession>
<proteinExistence type="predicted"/>
<sequence>MNKDFNRTFDKCPCCESTNRFFEQLGQELIDRK</sequence>
<protein>
    <submittedName>
        <fullName evidence="1">Uncharacterized protein</fullName>
    </submittedName>
</protein>
<dbReference type="EMBL" id="LAZR01034271">
    <property type="protein sequence ID" value="KKL45769.1"/>
    <property type="molecule type" value="Genomic_DNA"/>
</dbReference>
<evidence type="ECO:0000313" key="1">
    <source>
        <dbReference type="EMBL" id="KKL45769.1"/>
    </source>
</evidence>
<name>A0A0F9C9F9_9ZZZZ</name>
<dbReference type="AlphaFoldDB" id="A0A0F9C9F9"/>
<comment type="caution">
    <text evidence="1">The sequence shown here is derived from an EMBL/GenBank/DDBJ whole genome shotgun (WGS) entry which is preliminary data.</text>
</comment>
<reference evidence="1" key="1">
    <citation type="journal article" date="2015" name="Nature">
        <title>Complex archaea that bridge the gap between prokaryotes and eukaryotes.</title>
        <authorList>
            <person name="Spang A."/>
            <person name="Saw J.H."/>
            <person name="Jorgensen S.L."/>
            <person name="Zaremba-Niedzwiedzka K."/>
            <person name="Martijn J."/>
            <person name="Lind A.E."/>
            <person name="van Eijk R."/>
            <person name="Schleper C."/>
            <person name="Guy L."/>
            <person name="Ettema T.J."/>
        </authorList>
    </citation>
    <scope>NUCLEOTIDE SEQUENCE</scope>
</reference>
<feature type="non-terminal residue" evidence="1">
    <location>
        <position position="33"/>
    </location>
</feature>
<gene>
    <name evidence="1" type="ORF">LCGC14_2352280</name>
</gene>
<organism evidence="1">
    <name type="scientific">marine sediment metagenome</name>
    <dbReference type="NCBI Taxonomy" id="412755"/>
    <lineage>
        <taxon>unclassified sequences</taxon>
        <taxon>metagenomes</taxon>
        <taxon>ecological metagenomes</taxon>
    </lineage>
</organism>